<evidence type="ECO:0000313" key="3">
    <source>
        <dbReference type="EMBL" id="MFC6177131.1"/>
    </source>
</evidence>
<dbReference type="Gene3D" id="3.40.1620.10">
    <property type="entry name" value="YefM-like domain"/>
    <property type="match status" value="1"/>
</dbReference>
<keyword evidence="4" id="KW-1185">Reference proteome</keyword>
<comment type="similarity">
    <text evidence="1 2">Belongs to the phD/YefM antitoxin family.</text>
</comment>
<dbReference type="InterPro" id="IPR036165">
    <property type="entry name" value="YefM-like_sf"/>
</dbReference>
<dbReference type="EMBL" id="JBHSSF010000022">
    <property type="protein sequence ID" value="MFC6177131.1"/>
    <property type="molecule type" value="Genomic_DNA"/>
</dbReference>
<accession>A0ABW1RLY0</accession>
<sequence length="88" mass="10026">MMKIMTNPSQARKDLYDIIKYVNEKSTPIEINGCTEEDSAVIMSAKDYKSFQETLHLLNDGTLDKVHKVMKDDSGETDITNGIDWDKI</sequence>
<dbReference type="NCBIfam" id="TIGR01552">
    <property type="entry name" value="phd_fam"/>
    <property type="match status" value="1"/>
</dbReference>
<evidence type="ECO:0000256" key="2">
    <source>
        <dbReference type="RuleBase" id="RU362080"/>
    </source>
</evidence>
<comment type="function">
    <text evidence="2">Antitoxin component of a type II toxin-antitoxin (TA) system.</text>
</comment>
<dbReference type="Proteomes" id="UP001596288">
    <property type="component" value="Unassembled WGS sequence"/>
</dbReference>
<dbReference type="Pfam" id="PF02604">
    <property type="entry name" value="PhdYeFM_antitox"/>
    <property type="match status" value="1"/>
</dbReference>
<organism evidence="3 4">
    <name type="scientific">Companilactobacillus huachuanensis</name>
    <dbReference type="NCBI Taxonomy" id="2559914"/>
    <lineage>
        <taxon>Bacteria</taxon>
        <taxon>Bacillati</taxon>
        <taxon>Bacillota</taxon>
        <taxon>Bacilli</taxon>
        <taxon>Lactobacillales</taxon>
        <taxon>Lactobacillaceae</taxon>
        <taxon>Companilactobacillus</taxon>
    </lineage>
</organism>
<evidence type="ECO:0000256" key="1">
    <source>
        <dbReference type="ARBA" id="ARBA00009981"/>
    </source>
</evidence>
<evidence type="ECO:0000313" key="4">
    <source>
        <dbReference type="Proteomes" id="UP001596288"/>
    </source>
</evidence>
<reference evidence="4" key="1">
    <citation type="journal article" date="2019" name="Int. J. Syst. Evol. Microbiol.">
        <title>The Global Catalogue of Microorganisms (GCM) 10K type strain sequencing project: providing services to taxonomists for standard genome sequencing and annotation.</title>
        <authorList>
            <consortium name="The Broad Institute Genomics Platform"/>
            <consortium name="The Broad Institute Genome Sequencing Center for Infectious Disease"/>
            <person name="Wu L."/>
            <person name="Ma J."/>
        </authorList>
    </citation>
    <scope>NUCLEOTIDE SEQUENCE [LARGE SCALE GENOMIC DNA]</scope>
    <source>
        <strain evidence="4">CCM 8927</strain>
    </source>
</reference>
<name>A0ABW1RLY0_9LACO</name>
<gene>
    <name evidence="3" type="ORF">ACFQAV_09780</name>
</gene>
<proteinExistence type="inferred from homology"/>
<comment type="caution">
    <text evidence="3">The sequence shown here is derived from an EMBL/GenBank/DDBJ whole genome shotgun (WGS) entry which is preliminary data.</text>
</comment>
<protein>
    <recommendedName>
        <fullName evidence="2">Antitoxin</fullName>
    </recommendedName>
</protein>
<dbReference type="RefSeq" id="WP_171000544.1">
    <property type="nucleotide sequence ID" value="NZ_BJDF01000018.1"/>
</dbReference>
<dbReference type="InterPro" id="IPR006442">
    <property type="entry name" value="Antitoxin_Phd/YefM"/>
</dbReference>
<dbReference type="SUPFAM" id="SSF143120">
    <property type="entry name" value="YefM-like"/>
    <property type="match status" value="1"/>
</dbReference>